<protein>
    <submittedName>
        <fullName evidence="1">Uncharacterized protein</fullName>
    </submittedName>
</protein>
<proteinExistence type="predicted"/>
<sequence length="86" mass="9517">MEVNFGKIPFDLVFHHSSPILATGLHLLFEIHSHDESCRAALFINFGGVILTASVDCSILASDVETENPIIRLEDTHEDSVNRLSI</sequence>
<keyword evidence="2" id="KW-1185">Reference proteome</keyword>
<dbReference type="OrthoDB" id="2288928at2759"/>
<organism evidence="1 2">
    <name type="scientific">Colocasia esculenta</name>
    <name type="common">Wild taro</name>
    <name type="synonym">Arum esculentum</name>
    <dbReference type="NCBI Taxonomy" id="4460"/>
    <lineage>
        <taxon>Eukaryota</taxon>
        <taxon>Viridiplantae</taxon>
        <taxon>Streptophyta</taxon>
        <taxon>Embryophyta</taxon>
        <taxon>Tracheophyta</taxon>
        <taxon>Spermatophyta</taxon>
        <taxon>Magnoliopsida</taxon>
        <taxon>Liliopsida</taxon>
        <taxon>Araceae</taxon>
        <taxon>Aroideae</taxon>
        <taxon>Colocasieae</taxon>
        <taxon>Colocasia</taxon>
    </lineage>
</organism>
<dbReference type="Proteomes" id="UP000652761">
    <property type="component" value="Unassembled WGS sequence"/>
</dbReference>
<evidence type="ECO:0000313" key="1">
    <source>
        <dbReference type="EMBL" id="MQL96355.1"/>
    </source>
</evidence>
<evidence type="ECO:0000313" key="2">
    <source>
        <dbReference type="Proteomes" id="UP000652761"/>
    </source>
</evidence>
<dbReference type="EMBL" id="NMUH01001908">
    <property type="protein sequence ID" value="MQL96355.1"/>
    <property type="molecule type" value="Genomic_DNA"/>
</dbReference>
<accession>A0A843VK57</accession>
<dbReference type="InterPro" id="IPR036322">
    <property type="entry name" value="WD40_repeat_dom_sf"/>
</dbReference>
<dbReference type="AlphaFoldDB" id="A0A843VK57"/>
<comment type="caution">
    <text evidence="1">The sequence shown here is derived from an EMBL/GenBank/DDBJ whole genome shotgun (WGS) entry which is preliminary data.</text>
</comment>
<gene>
    <name evidence="1" type="ORF">Taro_029024</name>
</gene>
<dbReference type="SUPFAM" id="SSF50978">
    <property type="entry name" value="WD40 repeat-like"/>
    <property type="match status" value="1"/>
</dbReference>
<name>A0A843VK57_COLES</name>
<reference evidence="1" key="1">
    <citation type="submission" date="2017-07" db="EMBL/GenBank/DDBJ databases">
        <title>Taro Niue Genome Assembly and Annotation.</title>
        <authorList>
            <person name="Atibalentja N."/>
            <person name="Keating K."/>
            <person name="Fields C.J."/>
        </authorList>
    </citation>
    <scope>NUCLEOTIDE SEQUENCE</scope>
    <source>
        <strain evidence="1">Niue_2</strain>
        <tissue evidence="1">Leaf</tissue>
    </source>
</reference>